<evidence type="ECO:0000313" key="3">
    <source>
        <dbReference type="Proteomes" id="UP000299102"/>
    </source>
</evidence>
<keyword evidence="3" id="KW-1185">Reference proteome</keyword>
<accession>A0A4C1ZZI3</accession>
<feature type="compositionally biased region" description="Basic and acidic residues" evidence="1">
    <location>
        <begin position="1"/>
        <end position="13"/>
    </location>
</feature>
<reference evidence="2 3" key="1">
    <citation type="journal article" date="2019" name="Commun. Biol.">
        <title>The bagworm genome reveals a unique fibroin gene that provides high tensile strength.</title>
        <authorList>
            <person name="Kono N."/>
            <person name="Nakamura H."/>
            <person name="Ohtoshi R."/>
            <person name="Tomita M."/>
            <person name="Numata K."/>
            <person name="Arakawa K."/>
        </authorList>
    </citation>
    <scope>NUCLEOTIDE SEQUENCE [LARGE SCALE GENOMIC DNA]</scope>
</reference>
<evidence type="ECO:0000256" key="1">
    <source>
        <dbReference type="SAM" id="MobiDB-lite"/>
    </source>
</evidence>
<dbReference type="EMBL" id="BGZK01002233">
    <property type="protein sequence ID" value="GBP92037.1"/>
    <property type="molecule type" value="Genomic_DNA"/>
</dbReference>
<feature type="compositionally biased region" description="Basic residues" evidence="1">
    <location>
        <begin position="15"/>
        <end position="27"/>
    </location>
</feature>
<protein>
    <submittedName>
        <fullName evidence="2">Uncharacterized protein</fullName>
    </submittedName>
</protein>
<comment type="caution">
    <text evidence="2">The sequence shown here is derived from an EMBL/GenBank/DDBJ whole genome shotgun (WGS) entry which is preliminary data.</text>
</comment>
<dbReference type="AlphaFoldDB" id="A0A4C1ZZI3"/>
<sequence>MLARQKDETDVPKMKYQRTKRRKHQRAGRRETTPQNGGALERHPATSSGATLFISVQFGFGRFTPAAGRRPPPGLPRCTFLEHPPSAARLERCRRCTSRAPPHAATSSSWRPLEIVSSSPAIGCTSDVPCPLLPRLVDFVSHVGQARSA</sequence>
<proteinExistence type="predicted"/>
<evidence type="ECO:0000313" key="2">
    <source>
        <dbReference type="EMBL" id="GBP92037.1"/>
    </source>
</evidence>
<dbReference type="Proteomes" id="UP000299102">
    <property type="component" value="Unassembled WGS sequence"/>
</dbReference>
<organism evidence="2 3">
    <name type="scientific">Eumeta variegata</name>
    <name type="common">Bagworm moth</name>
    <name type="synonym">Eumeta japonica</name>
    <dbReference type="NCBI Taxonomy" id="151549"/>
    <lineage>
        <taxon>Eukaryota</taxon>
        <taxon>Metazoa</taxon>
        <taxon>Ecdysozoa</taxon>
        <taxon>Arthropoda</taxon>
        <taxon>Hexapoda</taxon>
        <taxon>Insecta</taxon>
        <taxon>Pterygota</taxon>
        <taxon>Neoptera</taxon>
        <taxon>Endopterygota</taxon>
        <taxon>Lepidoptera</taxon>
        <taxon>Glossata</taxon>
        <taxon>Ditrysia</taxon>
        <taxon>Tineoidea</taxon>
        <taxon>Psychidae</taxon>
        <taxon>Oiketicinae</taxon>
        <taxon>Eumeta</taxon>
    </lineage>
</organism>
<feature type="region of interest" description="Disordered" evidence="1">
    <location>
        <begin position="1"/>
        <end position="46"/>
    </location>
</feature>
<gene>
    <name evidence="2" type="ORF">EVAR_63716_1</name>
</gene>
<name>A0A4C1ZZI3_EUMVA</name>